<keyword evidence="3" id="KW-1185">Reference proteome</keyword>
<evidence type="ECO:0000313" key="3">
    <source>
        <dbReference type="Proteomes" id="UP000275267"/>
    </source>
</evidence>
<sequence>MDQHGEKEAENKSQDSAGQRQDDDDAAAAADGHAEESVGQRAGYKAEESAGLLIKEVVVSSEEAASPALFAHPCSLLQLLLRACAGCLGLHGYCGSSDPDPKPAAVAAPDAAAAADPSEEGEGGGGEKANFVYVQEVVTRVWAVRRPQPPGRPREGSGGNGGVHH</sequence>
<feature type="region of interest" description="Disordered" evidence="1">
    <location>
        <begin position="98"/>
        <end position="128"/>
    </location>
</feature>
<dbReference type="OrthoDB" id="690231at2759"/>
<gene>
    <name evidence="2" type="ORF">C2845_PM15G25870</name>
</gene>
<feature type="compositionally biased region" description="Low complexity" evidence="1">
    <location>
        <begin position="103"/>
        <end position="116"/>
    </location>
</feature>
<dbReference type="EMBL" id="PQIB02000013">
    <property type="protein sequence ID" value="RLM74447.1"/>
    <property type="molecule type" value="Genomic_DNA"/>
</dbReference>
<feature type="compositionally biased region" description="Basic and acidic residues" evidence="1">
    <location>
        <begin position="32"/>
        <end position="45"/>
    </location>
</feature>
<dbReference type="AlphaFoldDB" id="A0A3L6QB54"/>
<feature type="compositionally biased region" description="Gly residues" evidence="1">
    <location>
        <begin position="156"/>
        <end position="165"/>
    </location>
</feature>
<organism evidence="2 3">
    <name type="scientific">Panicum miliaceum</name>
    <name type="common">Proso millet</name>
    <name type="synonym">Broomcorn millet</name>
    <dbReference type="NCBI Taxonomy" id="4540"/>
    <lineage>
        <taxon>Eukaryota</taxon>
        <taxon>Viridiplantae</taxon>
        <taxon>Streptophyta</taxon>
        <taxon>Embryophyta</taxon>
        <taxon>Tracheophyta</taxon>
        <taxon>Spermatophyta</taxon>
        <taxon>Magnoliopsida</taxon>
        <taxon>Liliopsida</taxon>
        <taxon>Poales</taxon>
        <taxon>Poaceae</taxon>
        <taxon>PACMAD clade</taxon>
        <taxon>Panicoideae</taxon>
        <taxon>Panicodae</taxon>
        <taxon>Paniceae</taxon>
        <taxon>Panicinae</taxon>
        <taxon>Panicum</taxon>
        <taxon>Panicum sect. Panicum</taxon>
    </lineage>
</organism>
<comment type="caution">
    <text evidence="2">The sequence shown here is derived from an EMBL/GenBank/DDBJ whole genome shotgun (WGS) entry which is preliminary data.</text>
</comment>
<reference evidence="3" key="1">
    <citation type="journal article" date="2019" name="Nat. Commun.">
        <title>The genome of broomcorn millet.</title>
        <authorList>
            <person name="Zou C."/>
            <person name="Miki D."/>
            <person name="Li D."/>
            <person name="Tang Q."/>
            <person name="Xiao L."/>
            <person name="Rajput S."/>
            <person name="Deng P."/>
            <person name="Jia W."/>
            <person name="Huang R."/>
            <person name="Zhang M."/>
            <person name="Sun Y."/>
            <person name="Hu J."/>
            <person name="Fu X."/>
            <person name="Schnable P.S."/>
            <person name="Li F."/>
            <person name="Zhang H."/>
            <person name="Feng B."/>
            <person name="Zhu X."/>
            <person name="Liu R."/>
            <person name="Schnable J.C."/>
            <person name="Zhu J.-K."/>
            <person name="Zhang H."/>
        </authorList>
    </citation>
    <scope>NUCLEOTIDE SEQUENCE [LARGE SCALE GENOMIC DNA]</scope>
</reference>
<feature type="region of interest" description="Disordered" evidence="1">
    <location>
        <begin position="1"/>
        <end position="45"/>
    </location>
</feature>
<evidence type="ECO:0000256" key="1">
    <source>
        <dbReference type="SAM" id="MobiDB-lite"/>
    </source>
</evidence>
<name>A0A3L6QB54_PANMI</name>
<evidence type="ECO:0000313" key="2">
    <source>
        <dbReference type="EMBL" id="RLM74447.1"/>
    </source>
</evidence>
<feature type="region of interest" description="Disordered" evidence="1">
    <location>
        <begin position="144"/>
        <end position="165"/>
    </location>
</feature>
<protein>
    <submittedName>
        <fullName evidence="2">Uncharacterized protein</fullName>
    </submittedName>
</protein>
<accession>A0A3L6QB54</accession>
<proteinExistence type="predicted"/>
<dbReference type="Proteomes" id="UP000275267">
    <property type="component" value="Unassembled WGS sequence"/>
</dbReference>
<feature type="compositionally biased region" description="Basic and acidic residues" evidence="1">
    <location>
        <begin position="1"/>
        <end position="13"/>
    </location>
</feature>